<comment type="caution">
    <text evidence="8">The sequence shown here is derived from an EMBL/GenBank/DDBJ whole genome shotgun (WGS) entry which is preliminary data.</text>
</comment>
<dbReference type="FunCoup" id="A0A395JMY2">
    <property type="interactions" value="48"/>
</dbReference>
<dbReference type="Pfam" id="PF00589">
    <property type="entry name" value="Phage_integrase"/>
    <property type="match status" value="1"/>
</dbReference>
<keyword evidence="5" id="KW-0804">Transcription</keyword>
<keyword evidence="6" id="KW-0233">DNA recombination</keyword>
<dbReference type="InterPro" id="IPR050090">
    <property type="entry name" value="Tyrosine_recombinase_XerCD"/>
</dbReference>
<name>A0A395JMY2_9GAMM</name>
<evidence type="ECO:0000313" key="8">
    <source>
        <dbReference type="EMBL" id="RBP53000.1"/>
    </source>
</evidence>
<evidence type="ECO:0000256" key="6">
    <source>
        <dbReference type="ARBA" id="ARBA00023172"/>
    </source>
</evidence>
<dbReference type="PANTHER" id="PTHR30349:SF62">
    <property type="entry name" value="TYPE 1 FIMBRIAE REGULATORY PROTEIN FIMB-RELATED"/>
    <property type="match status" value="1"/>
</dbReference>
<accession>A0A395JMY2</accession>
<comment type="similarity">
    <text evidence="1">Belongs to the 'phage' integrase family.</text>
</comment>
<dbReference type="InParanoid" id="A0A395JMY2"/>
<evidence type="ECO:0000256" key="2">
    <source>
        <dbReference type="ARBA" id="ARBA00022558"/>
    </source>
</evidence>
<dbReference type="GO" id="GO:0003677">
    <property type="term" value="F:DNA binding"/>
    <property type="evidence" value="ECO:0007669"/>
    <property type="project" value="InterPro"/>
</dbReference>
<keyword evidence="2" id="KW-1029">Fimbrium biogenesis</keyword>
<dbReference type="GO" id="GO:0006310">
    <property type="term" value="P:DNA recombination"/>
    <property type="evidence" value="ECO:0007669"/>
    <property type="project" value="UniProtKB-KW"/>
</dbReference>
<evidence type="ECO:0000259" key="7">
    <source>
        <dbReference type="PROSITE" id="PS51898"/>
    </source>
</evidence>
<evidence type="ECO:0000256" key="4">
    <source>
        <dbReference type="ARBA" id="ARBA00023015"/>
    </source>
</evidence>
<evidence type="ECO:0000256" key="5">
    <source>
        <dbReference type="ARBA" id="ARBA00023163"/>
    </source>
</evidence>
<dbReference type="Gene3D" id="1.10.443.10">
    <property type="entry name" value="Intergrase catalytic core"/>
    <property type="match status" value="1"/>
</dbReference>
<proteinExistence type="inferred from homology"/>
<keyword evidence="4" id="KW-0805">Transcription regulation</keyword>
<dbReference type="AlphaFoldDB" id="A0A395JMY2"/>
<dbReference type="PANTHER" id="PTHR30349">
    <property type="entry name" value="PHAGE INTEGRASE-RELATED"/>
    <property type="match status" value="1"/>
</dbReference>
<keyword evidence="9" id="KW-1185">Reference proteome</keyword>
<dbReference type="InterPro" id="IPR011010">
    <property type="entry name" value="DNA_brk_join_enz"/>
</dbReference>
<feature type="domain" description="Tyr recombinase" evidence="7">
    <location>
        <begin position="23"/>
        <end position="200"/>
    </location>
</feature>
<evidence type="ECO:0000256" key="3">
    <source>
        <dbReference type="ARBA" id="ARBA00022908"/>
    </source>
</evidence>
<dbReference type="EMBL" id="QNRT01000001">
    <property type="protein sequence ID" value="RBP53000.1"/>
    <property type="molecule type" value="Genomic_DNA"/>
</dbReference>
<gene>
    <name evidence="8" type="ORF">DFR28_101384</name>
</gene>
<reference evidence="8 9" key="1">
    <citation type="submission" date="2018-06" db="EMBL/GenBank/DDBJ databases">
        <title>Genomic Encyclopedia of Type Strains, Phase IV (KMG-IV): sequencing the most valuable type-strain genomes for metagenomic binning, comparative biology and taxonomic classification.</title>
        <authorList>
            <person name="Goeker M."/>
        </authorList>
    </citation>
    <scope>NUCLEOTIDE SEQUENCE [LARGE SCALE GENOMIC DNA]</scope>
    <source>
        <strain evidence="8 9">DSM 24032</strain>
    </source>
</reference>
<dbReference type="InterPro" id="IPR013762">
    <property type="entry name" value="Integrase-like_cat_sf"/>
</dbReference>
<keyword evidence="3" id="KW-0229">DNA integration</keyword>
<dbReference type="RefSeq" id="WP_170131942.1">
    <property type="nucleotide sequence ID" value="NZ_QNRT01000001.1"/>
</dbReference>
<dbReference type="PROSITE" id="PS51898">
    <property type="entry name" value="TYR_RECOMBINASE"/>
    <property type="match status" value="1"/>
</dbReference>
<dbReference type="InterPro" id="IPR002104">
    <property type="entry name" value="Integrase_catalytic"/>
</dbReference>
<dbReference type="GO" id="GO:0015074">
    <property type="term" value="P:DNA integration"/>
    <property type="evidence" value="ECO:0007669"/>
    <property type="project" value="UniProtKB-KW"/>
</dbReference>
<organism evidence="8 9">
    <name type="scientific">Arenicella xantha</name>
    <dbReference type="NCBI Taxonomy" id="644221"/>
    <lineage>
        <taxon>Bacteria</taxon>
        <taxon>Pseudomonadati</taxon>
        <taxon>Pseudomonadota</taxon>
        <taxon>Gammaproteobacteria</taxon>
        <taxon>Arenicellales</taxon>
        <taxon>Arenicellaceae</taxon>
        <taxon>Arenicella</taxon>
    </lineage>
</organism>
<dbReference type="SUPFAM" id="SSF56349">
    <property type="entry name" value="DNA breaking-rejoining enzymes"/>
    <property type="match status" value="1"/>
</dbReference>
<protein>
    <submittedName>
        <fullName evidence="8">Type 1 fimbriae regulatory protein FimB</fullName>
    </submittedName>
</protein>
<evidence type="ECO:0000313" key="9">
    <source>
        <dbReference type="Proteomes" id="UP000253083"/>
    </source>
</evidence>
<dbReference type="Proteomes" id="UP000253083">
    <property type="component" value="Unassembled WGS sequence"/>
</dbReference>
<sequence>MNTAAKNDRNVTSFTNPSIDRSKDRNFITVTELDLLLKGASKTRHPIRNKAILLTMFWHGLRVTELCELNRNDLDEKNARLIVKRLKNSLPTTQPIRPDVLRNLKKYLKIRQSNQRSLFLNERNDQFVRRGINHLLEQCSKLGGLPFHVNPHMLRHGCGYALAELGHDTRLIQDYLGHKNIQHTVIYTRTSIKRFEAIWD</sequence>
<evidence type="ECO:0000256" key="1">
    <source>
        <dbReference type="ARBA" id="ARBA00008857"/>
    </source>
</evidence>